<evidence type="ECO:0000313" key="11">
    <source>
        <dbReference type="EMBL" id="KAK0503302.1"/>
    </source>
</evidence>
<dbReference type="GO" id="GO:0006364">
    <property type="term" value="P:rRNA processing"/>
    <property type="evidence" value="ECO:0007669"/>
    <property type="project" value="UniProtKB-KW"/>
</dbReference>
<dbReference type="InterPro" id="IPR001247">
    <property type="entry name" value="ExoRNase_PH_dom1"/>
</dbReference>
<dbReference type="SUPFAM" id="SSF55666">
    <property type="entry name" value="Ribonuclease PH domain 2-like"/>
    <property type="match status" value="1"/>
</dbReference>
<organism evidence="11 12">
    <name type="scientific">Armillaria luteobubalina</name>
    <dbReference type="NCBI Taxonomy" id="153913"/>
    <lineage>
        <taxon>Eukaryota</taxon>
        <taxon>Fungi</taxon>
        <taxon>Dikarya</taxon>
        <taxon>Basidiomycota</taxon>
        <taxon>Agaricomycotina</taxon>
        <taxon>Agaricomycetes</taxon>
        <taxon>Agaricomycetidae</taxon>
        <taxon>Agaricales</taxon>
        <taxon>Marasmiineae</taxon>
        <taxon>Physalacriaceae</taxon>
        <taxon>Armillaria</taxon>
    </lineage>
</organism>
<evidence type="ECO:0000256" key="1">
    <source>
        <dbReference type="ARBA" id="ARBA00004123"/>
    </source>
</evidence>
<dbReference type="InterPro" id="IPR036345">
    <property type="entry name" value="ExoRNase_PH_dom2_sf"/>
</dbReference>
<keyword evidence="5" id="KW-0698">rRNA processing</keyword>
<evidence type="ECO:0000256" key="8">
    <source>
        <dbReference type="ARBA" id="ARBA00023242"/>
    </source>
</evidence>
<evidence type="ECO:0000256" key="2">
    <source>
        <dbReference type="ARBA" id="ARBA00004496"/>
    </source>
</evidence>
<comment type="similarity">
    <text evidence="3">Belongs to the RNase PH family.</text>
</comment>
<dbReference type="GO" id="GO:0000177">
    <property type="term" value="C:cytoplasmic exosome (RNase complex)"/>
    <property type="evidence" value="ECO:0007669"/>
    <property type="project" value="TreeGrafter"/>
</dbReference>
<keyword evidence="12" id="KW-1185">Reference proteome</keyword>
<dbReference type="GO" id="GO:0000176">
    <property type="term" value="C:nuclear exosome (RNase complex)"/>
    <property type="evidence" value="ECO:0007669"/>
    <property type="project" value="TreeGrafter"/>
</dbReference>
<dbReference type="GO" id="GO:0034475">
    <property type="term" value="P:U4 snRNA 3'-end processing"/>
    <property type="evidence" value="ECO:0007669"/>
    <property type="project" value="TreeGrafter"/>
</dbReference>
<evidence type="ECO:0000313" key="12">
    <source>
        <dbReference type="Proteomes" id="UP001175228"/>
    </source>
</evidence>
<keyword evidence="4" id="KW-0963">Cytoplasm</keyword>
<dbReference type="GO" id="GO:0071051">
    <property type="term" value="P:poly(A)-dependent snoRNA 3'-end processing"/>
    <property type="evidence" value="ECO:0007669"/>
    <property type="project" value="TreeGrafter"/>
</dbReference>
<dbReference type="InterPro" id="IPR050080">
    <property type="entry name" value="RNase_PH"/>
</dbReference>
<dbReference type="PANTHER" id="PTHR11953">
    <property type="entry name" value="EXOSOME COMPLEX COMPONENT"/>
    <property type="match status" value="1"/>
</dbReference>
<evidence type="ECO:0000256" key="7">
    <source>
        <dbReference type="ARBA" id="ARBA00022884"/>
    </source>
</evidence>
<reference evidence="11" key="1">
    <citation type="submission" date="2023-06" db="EMBL/GenBank/DDBJ databases">
        <authorList>
            <consortium name="Lawrence Berkeley National Laboratory"/>
            <person name="Ahrendt S."/>
            <person name="Sahu N."/>
            <person name="Indic B."/>
            <person name="Wong-Bajracharya J."/>
            <person name="Merenyi Z."/>
            <person name="Ke H.-M."/>
            <person name="Monk M."/>
            <person name="Kocsube S."/>
            <person name="Drula E."/>
            <person name="Lipzen A."/>
            <person name="Balint B."/>
            <person name="Henrissat B."/>
            <person name="Andreopoulos B."/>
            <person name="Martin F.M."/>
            <person name="Harder C.B."/>
            <person name="Rigling D."/>
            <person name="Ford K.L."/>
            <person name="Foster G.D."/>
            <person name="Pangilinan J."/>
            <person name="Papanicolaou A."/>
            <person name="Barry K."/>
            <person name="LaButti K."/>
            <person name="Viragh M."/>
            <person name="Koriabine M."/>
            <person name="Yan M."/>
            <person name="Riley R."/>
            <person name="Champramary S."/>
            <person name="Plett K.L."/>
            <person name="Tsai I.J."/>
            <person name="Slot J."/>
            <person name="Sipos G."/>
            <person name="Plett J."/>
            <person name="Nagy L.G."/>
            <person name="Grigoriev I.V."/>
        </authorList>
    </citation>
    <scope>NUCLEOTIDE SEQUENCE</scope>
    <source>
        <strain evidence="11">HWK02</strain>
    </source>
</reference>
<comment type="caution">
    <text evidence="11">The sequence shown here is derived from an EMBL/GenBank/DDBJ whole genome shotgun (WGS) entry which is preliminary data.</text>
</comment>
<dbReference type="GO" id="GO:0071028">
    <property type="term" value="P:nuclear mRNA surveillance"/>
    <property type="evidence" value="ECO:0007669"/>
    <property type="project" value="TreeGrafter"/>
</dbReference>
<dbReference type="EMBL" id="JAUEPU010000004">
    <property type="protein sequence ID" value="KAK0503302.1"/>
    <property type="molecule type" value="Genomic_DNA"/>
</dbReference>
<dbReference type="GO" id="GO:0016075">
    <property type="term" value="P:rRNA catabolic process"/>
    <property type="evidence" value="ECO:0007669"/>
    <property type="project" value="TreeGrafter"/>
</dbReference>
<dbReference type="Gene3D" id="3.30.230.70">
    <property type="entry name" value="GHMP Kinase, N-terminal domain"/>
    <property type="match status" value="1"/>
</dbReference>
<dbReference type="Pfam" id="PF01138">
    <property type="entry name" value="RNase_PH"/>
    <property type="match status" value="1"/>
</dbReference>
<feature type="region of interest" description="Disordered" evidence="9">
    <location>
        <begin position="1"/>
        <end position="25"/>
    </location>
</feature>
<gene>
    <name evidence="11" type="ORF">EDD18DRAFT_1063989</name>
</gene>
<evidence type="ECO:0000256" key="9">
    <source>
        <dbReference type="SAM" id="MobiDB-lite"/>
    </source>
</evidence>
<accession>A0AA39QI00</accession>
<comment type="subcellular location">
    <subcellularLocation>
        <location evidence="2">Cytoplasm</location>
    </subcellularLocation>
    <subcellularLocation>
        <location evidence="1">Nucleus</location>
    </subcellularLocation>
</comment>
<dbReference type="CDD" id="cd11371">
    <property type="entry name" value="RNase_PH_MTR3"/>
    <property type="match status" value="1"/>
</dbReference>
<dbReference type="InterPro" id="IPR020568">
    <property type="entry name" value="Ribosomal_Su5_D2-typ_SF"/>
</dbReference>
<evidence type="ECO:0000259" key="10">
    <source>
        <dbReference type="Pfam" id="PF01138"/>
    </source>
</evidence>
<proteinExistence type="inferred from homology"/>
<protein>
    <submittedName>
        <fullName evidence="11">3' exoribonuclease family, domain 1-domain-containing protein</fullName>
    </submittedName>
</protein>
<dbReference type="PANTHER" id="PTHR11953:SF2">
    <property type="entry name" value="EXOSOME COMPLEX COMPONENT MTR3"/>
    <property type="match status" value="1"/>
</dbReference>
<sequence length="279" mass="30289">MAQAGFDRRRINGPEESFPPTYDDDDDIEDAVWKLGMPRKGRNPNDIRPIFLQPGLITQANGSAYIETEKSKIACAVYGPRQSKNTAYSENGRLNVEVKFAPYSCERRKTPMRDAEDRSLAVAIHQALLASVRLELLPKSTIDIFIVIIEADGIEGCIASGSVAASTALADAGIEMFGFVVACSAALVGQDIWLDPTALEIQASSGSLILSTVPALGKVTSVWQNGQMRPGEVLKVQHPHIHLLSLLISVIQCMDLCQEQCTEIHSVVAQALLDNVRSS</sequence>
<dbReference type="SUPFAM" id="SSF54211">
    <property type="entry name" value="Ribosomal protein S5 domain 2-like"/>
    <property type="match status" value="1"/>
</dbReference>
<keyword evidence="6" id="KW-0271">Exosome</keyword>
<evidence type="ECO:0000256" key="4">
    <source>
        <dbReference type="ARBA" id="ARBA00022490"/>
    </source>
</evidence>
<dbReference type="Proteomes" id="UP001175228">
    <property type="component" value="Unassembled WGS sequence"/>
</dbReference>
<feature type="compositionally biased region" description="Basic and acidic residues" evidence="9">
    <location>
        <begin position="1"/>
        <end position="13"/>
    </location>
</feature>
<feature type="domain" description="Exoribonuclease phosphorolytic" evidence="10">
    <location>
        <begin position="47"/>
        <end position="175"/>
    </location>
</feature>
<evidence type="ECO:0000256" key="5">
    <source>
        <dbReference type="ARBA" id="ARBA00022552"/>
    </source>
</evidence>
<dbReference type="AlphaFoldDB" id="A0AA39QI00"/>
<dbReference type="GO" id="GO:0005730">
    <property type="term" value="C:nucleolus"/>
    <property type="evidence" value="ECO:0007669"/>
    <property type="project" value="TreeGrafter"/>
</dbReference>
<dbReference type="GO" id="GO:0003723">
    <property type="term" value="F:RNA binding"/>
    <property type="evidence" value="ECO:0007669"/>
    <property type="project" value="UniProtKB-KW"/>
</dbReference>
<keyword evidence="8" id="KW-0539">Nucleus</keyword>
<evidence type="ECO:0000256" key="3">
    <source>
        <dbReference type="ARBA" id="ARBA00006678"/>
    </source>
</evidence>
<keyword evidence="7" id="KW-0694">RNA-binding</keyword>
<dbReference type="InterPro" id="IPR027408">
    <property type="entry name" value="PNPase/RNase_PH_dom_sf"/>
</dbReference>
<name>A0AA39QI00_9AGAR</name>
<evidence type="ECO:0000256" key="6">
    <source>
        <dbReference type="ARBA" id="ARBA00022835"/>
    </source>
</evidence>